<dbReference type="AlphaFoldDB" id="A0A1Z4JRI2"/>
<dbReference type="Proteomes" id="UP000217895">
    <property type="component" value="Plasmid Plasmid1 dna"/>
</dbReference>
<keyword evidence="1" id="KW-0614">Plasmid</keyword>
<gene>
    <name evidence="1" type="ORF">NIES2135_62190</name>
</gene>
<organism evidence="1 2">
    <name type="scientific">Leptolyngbya boryana NIES-2135</name>
    <dbReference type="NCBI Taxonomy" id="1973484"/>
    <lineage>
        <taxon>Bacteria</taxon>
        <taxon>Bacillati</taxon>
        <taxon>Cyanobacteriota</taxon>
        <taxon>Cyanophyceae</taxon>
        <taxon>Leptolyngbyales</taxon>
        <taxon>Leptolyngbyaceae</taxon>
        <taxon>Leptolyngbya group</taxon>
        <taxon>Leptolyngbya</taxon>
    </lineage>
</organism>
<sequence length="178" mass="20817">MLPLHFLQLLNRLRRSAKLNTSVNQKPFRCDKRFYHIENVLIGSWNRNFRYDNEMNHVENISVSPHLQAERRRLLDAIAQIRKSGEVAPAYYWLSPQVETKESGKTYEYIKLNVKKPGDMKVKARSLGKPGSERHREWQQALARRDAIVELEQQITLVENLLDRQKARSAIVTLPQNG</sequence>
<evidence type="ECO:0000313" key="1">
    <source>
        <dbReference type="EMBL" id="BAY59342.1"/>
    </source>
</evidence>
<evidence type="ECO:0000313" key="2">
    <source>
        <dbReference type="Proteomes" id="UP000217895"/>
    </source>
</evidence>
<proteinExistence type="predicted"/>
<geneLocation type="plasmid" evidence="1">
    <name>plasmid1</name>
</geneLocation>
<accession>A0A1Z4JRI2</accession>
<dbReference type="EMBL" id="AP018204">
    <property type="protein sequence ID" value="BAY59342.1"/>
    <property type="molecule type" value="Genomic_DNA"/>
</dbReference>
<keyword evidence="2" id="KW-1185">Reference proteome</keyword>
<name>A0A1Z4JRI2_LEPBY</name>
<protein>
    <submittedName>
        <fullName evidence="1">Uncharacterized protein</fullName>
    </submittedName>
</protein>
<reference evidence="1 2" key="1">
    <citation type="submission" date="2017-06" db="EMBL/GenBank/DDBJ databases">
        <title>Genome sequencing of cyanobaciteial culture collection at National Institute for Environmental Studies (NIES).</title>
        <authorList>
            <person name="Hirose Y."/>
            <person name="Shimura Y."/>
            <person name="Fujisawa T."/>
            <person name="Nakamura Y."/>
            <person name="Kawachi M."/>
        </authorList>
    </citation>
    <scope>NUCLEOTIDE SEQUENCE [LARGE SCALE GENOMIC DNA]</scope>
    <source>
        <strain evidence="1 2">NIES-2135</strain>
        <plasmid evidence="2">Plasmid Plasmid1 dna</plasmid>
    </source>
</reference>